<dbReference type="EMBL" id="BAAAPK010000002">
    <property type="protein sequence ID" value="GAA1685638.1"/>
    <property type="molecule type" value="Genomic_DNA"/>
</dbReference>
<sequence length="318" mass="33335">MGRGGSAFTTPAFRAPAMPGAASFRDRLGGRGRKRRSYAQLLAVTAVLALAACAPQPAETGGTPAALPAGVQVELFQLRSDVAERGAQVRVINDSDEDLTITRLTFADDWFDGEAVRDRTSTIAAGRTVDLRFGLPPSACDREPDAASRTSRVTLELADGSTATVEVDDPLGFTTLIHEKECLRADLAKAVALEWTEFTPSAAPAPAALTLGIAPVGGAAAAELLDVQTTNLLKFGDQPTPFPLGLTVAGTDVATDVTVPIVPLRCDPHAVMEDKRGTVFNVQVRVDGTEGAVEVAAPEAMRGEILRWVADWCGFGPG</sequence>
<evidence type="ECO:0000313" key="1">
    <source>
        <dbReference type="EMBL" id="GAA1685638.1"/>
    </source>
</evidence>
<evidence type="ECO:0008006" key="3">
    <source>
        <dbReference type="Google" id="ProtNLM"/>
    </source>
</evidence>
<accession>A0ABN2HCJ4</accession>
<comment type="caution">
    <text evidence="1">The sequence shown here is derived from an EMBL/GenBank/DDBJ whole genome shotgun (WGS) entry which is preliminary data.</text>
</comment>
<organism evidence="1 2">
    <name type="scientific">Microbacterium lacus</name>
    <dbReference type="NCBI Taxonomy" id="415217"/>
    <lineage>
        <taxon>Bacteria</taxon>
        <taxon>Bacillati</taxon>
        <taxon>Actinomycetota</taxon>
        <taxon>Actinomycetes</taxon>
        <taxon>Micrococcales</taxon>
        <taxon>Microbacteriaceae</taxon>
        <taxon>Microbacterium</taxon>
    </lineage>
</organism>
<name>A0ABN2HCJ4_9MICO</name>
<proteinExistence type="predicted"/>
<evidence type="ECO:0000313" key="2">
    <source>
        <dbReference type="Proteomes" id="UP001500596"/>
    </source>
</evidence>
<keyword evidence="2" id="KW-1185">Reference proteome</keyword>
<dbReference type="Proteomes" id="UP001500596">
    <property type="component" value="Unassembled WGS sequence"/>
</dbReference>
<protein>
    <recommendedName>
        <fullName evidence="3">Lipoprotein</fullName>
    </recommendedName>
</protein>
<reference evidence="1 2" key="1">
    <citation type="journal article" date="2019" name="Int. J. Syst. Evol. Microbiol.">
        <title>The Global Catalogue of Microorganisms (GCM) 10K type strain sequencing project: providing services to taxonomists for standard genome sequencing and annotation.</title>
        <authorList>
            <consortium name="The Broad Institute Genomics Platform"/>
            <consortium name="The Broad Institute Genome Sequencing Center for Infectious Disease"/>
            <person name="Wu L."/>
            <person name="Ma J."/>
        </authorList>
    </citation>
    <scope>NUCLEOTIDE SEQUENCE [LARGE SCALE GENOMIC DNA]</scope>
    <source>
        <strain evidence="1 2">JCM 15575</strain>
    </source>
</reference>
<gene>
    <name evidence="1" type="ORF">GCM10009807_31810</name>
</gene>